<name>A0A9Q0N5Q9_9DIPT</name>
<evidence type="ECO:0000313" key="1">
    <source>
        <dbReference type="EMBL" id="KAJ6644071.1"/>
    </source>
</evidence>
<dbReference type="Proteomes" id="UP001151699">
    <property type="component" value="Chromosome B"/>
</dbReference>
<keyword evidence="2" id="KW-1185">Reference proteome</keyword>
<accession>A0A9Q0N5Q9</accession>
<sequence>MAANPNIHIGNKFEGKNDNLVLFNGKIIAKMSNPENMGIGGMANCMNSEGATISFQEEIDARVINGENSDIARHQLANDECYRNVGSNVFANCERTHAIEIFENIGSATIVNRVNGDITNKINYKGDGHHVMKKRKNLSANAKCYSTIGDVVKVAHSKGKTTMISNINILQ</sequence>
<organism evidence="1 2">
    <name type="scientific">Pseudolycoriella hygida</name>
    <dbReference type="NCBI Taxonomy" id="35572"/>
    <lineage>
        <taxon>Eukaryota</taxon>
        <taxon>Metazoa</taxon>
        <taxon>Ecdysozoa</taxon>
        <taxon>Arthropoda</taxon>
        <taxon>Hexapoda</taxon>
        <taxon>Insecta</taxon>
        <taxon>Pterygota</taxon>
        <taxon>Neoptera</taxon>
        <taxon>Endopterygota</taxon>
        <taxon>Diptera</taxon>
        <taxon>Nematocera</taxon>
        <taxon>Sciaroidea</taxon>
        <taxon>Sciaridae</taxon>
        <taxon>Pseudolycoriella</taxon>
    </lineage>
</organism>
<reference evidence="1" key="1">
    <citation type="submission" date="2022-07" db="EMBL/GenBank/DDBJ databases">
        <authorList>
            <person name="Trinca V."/>
            <person name="Uliana J.V.C."/>
            <person name="Torres T.T."/>
            <person name="Ward R.J."/>
            <person name="Monesi N."/>
        </authorList>
    </citation>
    <scope>NUCLEOTIDE SEQUENCE</scope>
    <source>
        <strain evidence="1">HSMRA1968</strain>
        <tissue evidence="1">Whole embryos</tissue>
    </source>
</reference>
<dbReference type="EMBL" id="WJQU01000002">
    <property type="protein sequence ID" value="KAJ6644071.1"/>
    <property type="molecule type" value="Genomic_DNA"/>
</dbReference>
<protein>
    <submittedName>
        <fullName evidence="1">Uncharacterized protein</fullName>
    </submittedName>
</protein>
<proteinExistence type="predicted"/>
<gene>
    <name evidence="1" type="ORF">Bhyg_09037</name>
</gene>
<evidence type="ECO:0000313" key="2">
    <source>
        <dbReference type="Proteomes" id="UP001151699"/>
    </source>
</evidence>
<dbReference type="AlphaFoldDB" id="A0A9Q0N5Q9"/>
<comment type="caution">
    <text evidence="1">The sequence shown here is derived from an EMBL/GenBank/DDBJ whole genome shotgun (WGS) entry which is preliminary data.</text>
</comment>